<accession>A0A0R2X9B3</accession>
<name>A0A0R2X9B3_9BACT</name>
<comment type="caution">
    <text evidence="2">The sequence shown here is derived from an EMBL/GenBank/DDBJ whole genome shotgun (WGS) entry which is preliminary data.</text>
</comment>
<reference evidence="2 3" key="1">
    <citation type="submission" date="2015-10" db="EMBL/GenBank/DDBJ databases">
        <title>Metagenome-Assembled Genomes uncover a global brackish microbiome.</title>
        <authorList>
            <person name="Hugerth L.W."/>
            <person name="Larsson J."/>
            <person name="Alneberg J."/>
            <person name="Lindh M.V."/>
            <person name="Legrand C."/>
            <person name="Pinhassi J."/>
            <person name="Andersson A.F."/>
        </authorList>
    </citation>
    <scope>NUCLEOTIDE SEQUENCE [LARGE SCALE GENOMIC DNA]</scope>
    <source>
        <strain evidence="2">BACL9 MAG-120820-bin42</strain>
    </source>
</reference>
<evidence type="ECO:0000313" key="3">
    <source>
        <dbReference type="Proteomes" id="UP000051557"/>
    </source>
</evidence>
<feature type="region of interest" description="Disordered" evidence="1">
    <location>
        <begin position="104"/>
        <end position="163"/>
    </location>
</feature>
<dbReference type="AlphaFoldDB" id="A0A0R2X9B3"/>
<organism evidence="2 3">
    <name type="scientific">Verrucomicrobia subdivision 6 bacterium BACL9 MAG-120820-bin42</name>
    <dbReference type="NCBI Taxonomy" id="1655634"/>
    <lineage>
        <taxon>Bacteria</taxon>
        <taxon>Pseudomonadati</taxon>
        <taxon>Verrucomicrobiota</taxon>
        <taxon>Verrucomicrobiia</taxon>
        <taxon>Verrucomicrobiales</taxon>
        <taxon>Verrucomicrobia subdivision 6</taxon>
    </lineage>
</organism>
<evidence type="ECO:0000313" key="2">
    <source>
        <dbReference type="EMBL" id="KRP31276.1"/>
    </source>
</evidence>
<dbReference type="Proteomes" id="UP000051557">
    <property type="component" value="Unassembled WGS sequence"/>
</dbReference>
<feature type="compositionally biased region" description="Basic and acidic residues" evidence="1">
    <location>
        <begin position="131"/>
        <end position="161"/>
    </location>
</feature>
<gene>
    <name evidence="2" type="ORF">ABS32_07415</name>
</gene>
<dbReference type="EMBL" id="LIDM01000358">
    <property type="protein sequence ID" value="KRP31276.1"/>
    <property type="molecule type" value="Genomic_DNA"/>
</dbReference>
<evidence type="ECO:0000256" key="1">
    <source>
        <dbReference type="SAM" id="MobiDB-lite"/>
    </source>
</evidence>
<sequence length="175" mass="18786">MTIEFPIGKPNLHVFLGDFYLTKGAATEFFGKEEFSGSDIGHGKVGEGDVTDRPGGVGLGGGSLQTVAKEGQFIAERVVVGVLQITREVPPFGFEFGMGSVVPRERPNSGGEGAGPRVGRIKAGGSDDAEENRKEFFHSERRASAGERREARQAGGREARRQAIIIPIPMPTMDW</sequence>
<protein>
    <submittedName>
        <fullName evidence="2">Uncharacterized protein</fullName>
    </submittedName>
</protein>
<proteinExistence type="predicted"/>